<keyword evidence="5" id="KW-0406">Ion transport</keyword>
<dbReference type="OrthoDB" id="297496at2759"/>
<dbReference type="Gene3D" id="1.10.287.70">
    <property type="match status" value="1"/>
</dbReference>
<evidence type="ECO:0000256" key="7">
    <source>
        <dbReference type="ARBA" id="ARBA00023303"/>
    </source>
</evidence>
<keyword evidence="7" id="KW-0407">Ion channel</keyword>
<dbReference type="PRINTS" id="PR00169">
    <property type="entry name" value="KCHANNEL"/>
</dbReference>
<proteinExistence type="predicted"/>
<dbReference type="GO" id="GO:0001508">
    <property type="term" value="P:action potential"/>
    <property type="evidence" value="ECO:0007669"/>
    <property type="project" value="TreeGrafter"/>
</dbReference>
<dbReference type="GO" id="GO:0005251">
    <property type="term" value="F:delayed rectifier potassium channel activity"/>
    <property type="evidence" value="ECO:0007669"/>
    <property type="project" value="TreeGrafter"/>
</dbReference>
<evidence type="ECO:0000256" key="2">
    <source>
        <dbReference type="ARBA" id="ARBA00022448"/>
    </source>
</evidence>
<keyword evidence="11" id="KW-1185">Reference proteome</keyword>
<feature type="chain" id="PRO_5027842954" evidence="9">
    <location>
        <begin position="19"/>
        <end position="420"/>
    </location>
</feature>
<dbReference type="AlphaFoldDB" id="A0A6P8ISJ3"/>
<evidence type="ECO:0000313" key="12">
    <source>
        <dbReference type="RefSeq" id="XP_031569203.1"/>
    </source>
</evidence>
<reference evidence="12" key="1">
    <citation type="submission" date="2025-08" db="UniProtKB">
        <authorList>
            <consortium name="RefSeq"/>
        </authorList>
    </citation>
    <scope>IDENTIFICATION</scope>
    <source>
        <tissue evidence="12">Tentacle</tissue>
    </source>
</reference>
<protein>
    <submittedName>
        <fullName evidence="12">Uncharacterized protein LOC116303751</fullName>
    </submittedName>
</protein>
<comment type="subcellular location">
    <subcellularLocation>
        <location evidence="1">Membrane</location>
        <topology evidence="1">Multi-pass membrane protein</topology>
    </subcellularLocation>
</comment>
<keyword evidence="3 8" id="KW-0812">Transmembrane</keyword>
<keyword evidence="9" id="KW-0732">Signal</keyword>
<dbReference type="GO" id="GO:0015276">
    <property type="term" value="F:ligand-gated monoatomic ion channel activity"/>
    <property type="evidence" value="ECO:0007669"/>
    <property type="project" value="InterPro"/>
</dbReference>
<evidence type="ECO:0000256" key="9">
    <source>
        <dbReference type="SAM" id="SignalP"/>
    </source>
</evidence>
<sequence>MEFLKFLLILVLSSRGTSDCQDQQRVNMLLNNHFPLYLMKDEETRTPGVDSKGMRNVYHGQLEKGINEVISRCPQKCTSIEWNNALINNADEVIKRLHENTTAMFVFPIPVEVGKKISQYYHNDSTVQVIASQKQSNLIMMVDIGRCREDLSYEIFQIIRKQSPILPIVFLLAAIAGVILWVLEARQNAQEFSSSFFRGTFDGFWWAFISMTTVGYGDKTPRTVLGRVFAMIWIIMGIVIISFFTATIASTITIATVEKSCHTLKNRNVAIISNDTKVKDYVTEQGAKSIKEFDSFPAMFKAWRNKEAGINSLFVEEHTALMYFYGRNDNSAIKDVRVTKSTKDVKQLTLFYVVVKKSPSTGSALCGLNTLDLKELLTVPDLPKPPEMLLVTKWRRVLLPSFDFVNFNSLLTISHKKSKK</sequence>
<evidence type="ECO:0000256" key="1">
    <source>
        <dbReference type="ARBA" id="ARBA00004141"/>
    </source>
</evidence>
<feature type="transmembrane region" description="Helical" evidence="8">
    <location>
        <begin position="195"/>
        <end position="216"/>
    </location>
</feature>
<evidence type="ECO:0000256" key="8">
    <source>
        <dbReference type="SAM" id="Phobius"/>
    </source>
</evidence>
<gene>
    <name evidence="12" type="primary">LOC116303751</name>
</gene>
<dbReference type="InterPro" id="IPR013099">
    <property type="entry name" value="K_chnl_dom"/>
</dbReference>
<dbReference type="PANTHER" id="PTHR11537:SF252">
    <property type="entry name" value="POTASSIUM VOLTAGE-GATED CHANNEL PROTEIN SHAW"/>
    <property type="match status" value="1"/>
</dbReference>
<dbReference type="RefSeq" id="XP_031569203.1">
    <property type="nucleotide sequence ID" value="XM_031713343.1"/>
</dbReference>
<feature type="signal peptide" evidence="9">
    <location>
        <begin position="1"/>
        <end position="18"/>
    </location>
</feature>
<feature type="transmembrane region" description="Helical" evidence="8">
    <location>
        <begin position="228"/>
        <end position="257"/>
    </location>
</feature>
<evidence type="ECO:0000313" key="11">
    <source>
        <dbReference type="Proteomes" id="UP000515163"/>
    </source>
</evidence>
<dbReference type="KEGG" id="aten:116303751"/>
<evidence type="ECO:0000256" key="6">
    <source>
        <dbReference type="ARBA" id="ARBA00023136"/>
    </source>
</evidence>
<dbReference type="SUPFAM" id="SSF81324">
    <property type="entry name" value="Voltage-gated potassium channels"/>
    <property type="match status" value="1"/>
</dbReference>
<dbReference type="InterPro" id="IPR028325">
    <property type="entry name" value="VG_K_chnl"/>
</dbReference>
<dbReference type="PANTHER" id="PTHR11537">
    <property type="entry name" value="VOLTAGE-GATED POTASSIUM CHANNEL"/>
    <property type="match status" value="1"/>
</dbReference>
<dbReference type="InParanoid" id="A0A6P8ISJ3"/>
<keyword evidence="2" id="KW-0813">Transport</keyword>
<name>A0A6P8ISJ3_ACTTE</name>
<evidence type="ECO:0000256" key="3">
    <source>
        <dbReference type="ARBA" id="ARBA00022692"/>
    </source>
</evidence>
<dbReference type="Pfam" id="PF07885">
    <property type="entry name" value="Ion_trans_2"/>
    <property type="match status" value="1"/>
</dbReference>
<dbReference type="GeneID" id="116303751"/>
<dbReference type="Proteomes" id="UP000515163">
    <property type="component" value="Unplaced"/>
</dbReference>
<accession>A0A6P8ISJ3</accession>
<evidence type="ECO:0000259" key="10">
    <source>
        <dbReference type="Pfam" id="PF07885"/>
    </source>
</evidence>
<feature type="transmembrane region" description="Helical" evidence="8">
    <location>
        <begin position="165"/>
        <end position="183"/>
    </location>
</feature>
<evidence type="ECO:0000256" key="4">
    <source>
        <dbReference type="ARBA" id="ARBA00022989"/>
    </source>
</evidence>
<organism evidence="11 12">
    <name type="scientific">Actinia tenebrosa</name>
    <name type="common">Australian red waratah sea anemone</name>
    <dbReference type="NCBI Taxonomy" id="6105"/>
    <lineage>
        <taxon>Eukaryota</taxon>
        <taxon>Metazoa</taxon>
        <taxon>Cnidaria</taxon>
        <taxon>Anthozoa</taxon>
        <taxon>Hexacorallia</taxon>
        <taxon>Actiniaria</taxon>
        <taxon>Actiniidae</taxon>
        <taxon>Actinia</taxon>
    </lineage>
</organism>
<dbReference type="GO" id="GO:0008076">
    <property type="term" value="C:voltage-gated potassium channel complex"/>
    <property type="evidence" value="ECO:0007669"/>
    <property type="project" value="InterPro"/>
</dbReference>
<evidence type="ECO:0000256" key="5">
    <source>
        <dbReference type="ARBA" id="ARBA00023065"/>
    </source>
</evidence>
<keyword evidence="6 8" id="KW-0472">Membrane</keyword>
<keyword evidence="4 8" id="KW-1133">Transmembrane helix</keyword>
<feature type="domain" description="Potassium channel" evidence="10">
    <location>
        <begin position="172"/>
        <end position="252"/>
    </location>
</feature>